<dbReference type="PANTHER" id="PTHR31669:SF302">
    <property type="entry name" value="PROTEIN FAR1-RELATED SEQUENCE"/>
    <property type="match status" value="1"/>
</dbReference>
<evidence type="ECO:0000256" key="4">
    <source>
        <dbReference type="ARBA" id="ARBA00022833"/>
    </source>
</evidence>
<accession>A0A9W7HMU5</accession>
<feature type="compositionally biased region" description="Polar residues" evidence="7">
    <location>
        <begin position="269"/>
        <end position="278"/>
    </location>
</feature>
<keyword evidence="4 6" id="KW-0862">Zinc</keyword>
<dbReference type="PROSITE" id="PS50966">
    <property type="entry name" value="ZF_SWIM"/>
    <property type="match status" value="1"/>
</dbReference>
<evidence type="ECO:0000256" key="7">
    <source>
        <dbReference type="SAM" id="MobiDB-lite"/>
    </source>
</evidence>
<proteinExistence type="inferred from homology"/>
<dbReference type="GO" id="GO:0008270">
    <property type="term" value="F:zinc ion binding"/>
    <property type="evidence" value="ECO:0007669"/>
    <property type="project" value="UniProtKB-UniRule"/>
</dbReference>
<evidence type="ECO:0000256" key="3">
    <source>
        <dbReference type="ARBA" id="ARBA00022771"/>
    </source>
</evidence>
<keyword evidence="6" id="KW-0539">Nucleus</keyword>
<evidence type="ECO:0000256" key="1">
    <source>
        <dbReference type="ARBA" id="ARBA00005889"/>
    </source>
</evidence>
<dbReference type="InterPro" id="IPR006564">
    <property type="entry name" value="Znf_PMZ"/>
</dbReference>
<dbReference type="GO" id="GO:0006355">
    <property type="term" value="P:regulation of DNA-templated transcription"/>
    <property type="evidence" value="ECO:0007669"/>
    <property type="project" value="UniProtKB-UniRule"/>
</dbReference>
<evidence type="ECO:0000313" key="9">
    <source>
        <dbReference type="EMBL" id="GMI80744.1"/>
    </source>
</evidence>
<dbReference type="AlphaFoldDB" id="A0A9W7HMU5"/>
<dbReference type="Pfam" id="PF04434">
    <property type="entry name" value="SWIM"/>
    <property type="match status" value="1"/>
</dbReference>
<evidence type="ECO:0000256" key="2">
    <source>
        <dbReference type="ARBA" id="ARBA00022723"/>
    </source>
</evidence>
<keyword evidence="2 6" id="KW-0479">Metal-binding</keyword>
<gene>
    <name evidence="9" type="ORF">HRI_001743700</name>
</gene>
<sequence>MNTTQRSESMNAFFDSFVDSTTTLQEFVMRYEKAVDSRYSKEKKEDFESRYKSRILKLGSKMEHHGASVYTKNIFNIFQHELVKSSQFRRQKVKKTGSCYEYKVSSCFDTRDNFLVHLDLDSRTGNCSCCLFEFQGILCRHLLAIFHFKNIVEIPCQYILRRWTKEANKGCGIYENRPSHEVDDEKSAALRSLHVCRLVNRLSHFAEKSEEIYKVIVGDLDQIYQKVSMMETQVIGIMEKDCGSSQQLMSEVLSEAVESQSHYISLTTNIGDPHVSQTKGRRKGGQESQSGRFKSGLEIALTHTTVKRRSCQICGGYGHNKRSCKGMQNSTNVLPHNVE</sequence>
<protein>
    <recommendedName>
        <fullName evidence="6">Protein FAR1-RELATED SEQUENCE</fullName>
    </recommendedName>
</protein>
<comment type="subcellular location">
    <subcellularLocation>
        <location evidence="6">Nucleus</location>
    </subcellularLocation>
</comment>
<dbReference type="SMART" id="SM00575">
    <property type="entry name" value="ZnF_PMZ"/>
    <property type="match status" value="1"/>
</dbReference>
<dbReference type="InterPro" id="IPR031052">
    <property type="entry name" value="FHY3/FAR1"/>
</dbReference>
<comment type="function">
    <text evidence="6">Putative transcription activator involved in regulating light control of development.</text>
</comment>
<feature type="region of interest" description="Disordered" evidence="7">
    <location>
        <begin position="269"/>
        <end position="294"/>
    </location>
</feature>
<dbReference type="EMBL" id="BSYR01000017">
    <property type="protein sequence ID" value="GMI80744.1"/>
    <property type="molecule type" value="Genomic_DNA"/>
</dbReference>
<evidence type="ECO:0000313" key="10">
    <source>
        <dbReference type="Proteomes" id="UP001165190"/>
    </source>
</evidence>
<reference evidence="9" key="1">
    <citation type="submission" date="2023-05" db="EMBL/GenBank/DDBJ databases">
        <title>Genome and transcriptome analyses reveal genes involved in the formation of fine ridges on petal epidermal cells in Hibiscus trionum.</title>
        <authorList>
            <person name="Koshimizu S."/>
            <person name="Masuda S."/>
            <person name="Ishii T."/>
            <person name="Shirasu K."/>
            <person name="Hoshino A."/>
            <person name="Arita M."/>
        </authorList>
    </citation>
    <scope>NUCLEOTIDE SEQUENCE</scope>
    <source>
        <strain evidence="9">Hamamatsu line</strain>
    </source>
</reference>
<dbReference type="InterPro" id="IPR007527">
    <property type="entry name" value="Znf_SWIM"/>
</dbReference>
<name>A0A9W7HMU5_HIBTR</name>
<feature type="domain" description="SWIM-type" evidence="8">
    <location>
        <begin position="114"/>
        <end position="150"/>
    </location>
</feature>
<dbReference type="OrthoDB" id="1738322at2759"/>
<dbReference type="Proteomes" id="UP001165190">
    <property type="component" value="Unassembled WGS sequence"/>
</dbReference>
<organism evidence="9 10">
    <name type="scientific">Hibiscus trionum</name>
    <name type="common">Flower of an hour</name>
    <dbReference type="NCBI Taxonomy" id="183268"/>
    <lineage>
        <taxon>Eukaryota</taxon>
        <taxon>Viridiplantae</taxon>
        <taxon>Streptophyta</taxon>
        <taxon>Embryophyta</taxon>
        <taxon>Tracheophyta</taxon>
        <taxon>Spermatophyta</taxon>
        <taxon>Magnoliopsida</taxon>
        <taxon>eudicotyledons</taxon>
        <taxon>Gunneridae</taxon>
        <taxon>Pentapetalae</taxon>
        <taxon>rosids</taxon>
        <taxon>malvids</taxon>
        <taxon>Malvales</taxon>
        <taxon>Malvaceae</taxon>
        <taxon>Malvoideae</taxon>
        <taxon>Hibiscus</taxon>
    </lineage>
</organism>
<keyword evidence="3 5" id="KW-0863">Zinc-finger</keyword>
<evidence type="ECO:0000259" key="8">
    <source>
        <dbReference type="PROSITE" id="PS50966"/>
    </source>
</evidence>
<comment type="similarity">
    <text evidence="1 6">Belongs to the FHY3/FAR1 family.</text>
</comment>
<comment type="caution">
    <text evidence="9">The sequence shown here is derived from an EMBL/GenBank/DDBJ whole genome shotgun (WGS) entry which is preliminary data.</text>
</comment>
<keyword evidence="10" id="KW-1185">Reference proteome</keyword>
<dbReference type="PANTHER" id="PTHR31669">
    <property type="entry name" value="PROTEIN FAR1-RELATED SEQUENCE 10-RELATED"/>
    <property type="match status" value="1"/>
</dbReference>
<evidence type="ECO:0000256" key="5">
    <source>
        <dbReference type="PROSITE-ProRule" id="PRU00325"/>
    </source>
</evidence>
<evidence type="ECO:0000256" key="6">
    <source>
        <dbReference type="RuleBase" id="RU367018"/>
    </source>
</evidence>
<dbReference type="GO" id="GO:0005634">
    <property type="term" value="C:nucleus"/>
    <property type="evidence" value="ECO:0007669"/>
    <property type="project" value="UniProtKB-SubCell"/>
</dbReference>